<keyword evidence="2" id="KW-1185">Reference proteome</keyword>
<dbReference type="EMBL" id="JASSZA010000009">
    <property type="protein sequence ID" value="KAK2102241.1"/>
    <property type="molecule type" value="Genomic_DNA"/>
</dbReference>
<accession>A0ABQ9UZ19</accession>
<dbReference type="Proteomes" id="UP001266305">
    <property type="component" value="Unassembled WGS sequence"/>
</dbReference>
<dbReference type="PANTHER" id="PTHR37860">
    <property type="entry name" value="AGAP008810-PA"/>
    <property type="match status" value="1"/>
</dbReference>
<gene>
    <name evidence="1" type="ORF">P7K49_019908</name>
</gene>
<comment type="caution">
    <text evidence="1">The sequence shown here is derived from an EMBL/GenBank/DDBJ whole genome shotgun (WGS) entry which is preliminary data.</text>
</comment>
<evidence type="ECO:0000313" key="2">
    <source>
        <dbReference type="Proteomes" id="UP001266305"/>
    </source>
</evidence>
<reference evidence="1 2" key="1">
    <citation type="submission" date="2023-05" db="EMBL/GenBank/DDBJ databases">
        <title>B98-5 Cell Line De Novo Hybrid Assembly: An Optical Mapping Approach.</title>
        <authorList>
            <person name="Kananen K."/>
            <person name="Auerbach J.A."/>
            <person name="Kautto E."/>
            <person name="Blachly J.S."/>
        </authorList>
    </citation>
    <scope>NUCLEOTIDE SEQUENCE [LARGE SCALE GENOMIC DNA]</scope>
    <source>
        <strain evidence="1">B95-8</strain>
        <tissue evidence="1">Cell line</tissue>
    </source>
</reference>
<dbReference type="PANTHER" id="PTHR37860:SF2">
    <property type="entry name" value="VITELLOGENIN DOMAIN-CONTAINING PROTEIN"/>
    <property type="match status" value="1"/>
</dbReference>
<sequence>MGTPAGPLLPLGGREERVVLRACAHRTAKVEVLFQDGRQPFQPLGRLTLQAANQSLLLAAHSCQGHPLGQMEVQTAGTLDGVAGLLLQLSQAGLEAVQVNGRAVTTLWGQARQTLTQHQPLYLAWLQVGLEQLQNEVEWPLATLNDAYLEVTLWALEKVWRKEEEEAMWRLQAWVPGMPGNGGPRPIRVALGAMKGTLELVSESKDGAELTAEDDRDSSHCPLPLQVAHQMLSWAKAMFSWVLKRLCKPLLDLYSLAAGNAGLGVVCLQEAHLYSETDTKHKKSSTAGTYSVVVMLPLLPGVDEPLDVARVTSYLVKEKLPRPL</sequence>
<protein>
    <submittedName>
        <fullName evidence="1">Uncharacterized protein</fullName>
    </submittedName>
</protein>
<evidence type="ECO:0000313" key="1">
    <source>
        <dbReference type="EMBL" id="KAK2102241.1"/>
    </source>
</evidence>
<organism evidence="1 2">
    <name type="scientific">Saguinus oedipus</name>
    <name type="common">Cotton-top tamarin</name>
    <name type="synonym">Oedipomidas oedipus</name>
    <dbReference type="NCBI Taxonomy" id="9490"/>
    <lineage>
        <taxon>Eukaryota</taxon>
        <taxon>Metazoa</taxon>
        <taxon>Chordata</taxon>
        <taxon>Craniata</taxon>
        <taxon>Vertebrata</taxon>
        <taxon>Euteleostomi</taxon>
        <taxon>Mammalia</taxon>
        <taxon>Eutheria</taxon>
        <taxon>Euarchontoglires</taxon>
        <taxon>Primates</taxon>
        <taxon>Haplorrhini</taxon>
        <taxon>Platyrrhini</taxon>
        <taxon>Cebidae</taxon>
        <taxon>Callitrichinae</taxon>
        <taxon>Saguinus</taxon>
    </lineage>
</organism>
<proteinExistence type="predicted"/>
<name>A0ABQ9UZ19_SAGOE</name>